<feature type="binding site" evidence="10">
    <location>
        <position position="123"/>
    </location>
    <ligand>
        <name>NAD(+)</name>
        <dbReference type="ChEBI" id="CHEBI:57540"/>
    </ligand>
</feature>
<dbReference type="PIRSF" id="PIRSF500134">
    <property type="entry name" value="UDPglc_DH_bac"/>
    <property type="match status" value="1"/>
</dbReference>
<dbReference type="SUPFAM" id="SSF52413">
    <property type="entry name" value="UDP-glucose/GDP-mannose dehydrogenase C-terminal domain"/>
    <property type="match status" value="1"/>
</dbReference>
<dbReference type="InterPro" id="IPR008927">
    <property type="entry name" value="6-PGluconate_DH-like_C_sf"/>
</dbReference>
<evidence type="ECO:0000256" key="1">
    <source>
        <dbReference type="ARBA" id="ARBA00004701"/>
    </source>
</evidence>
<feature type="binding site" evidence="10">
    <location>
        <position position="35"/>
    </location>
    <ligand>
        <name>NAD(+)</name>
        <dbReference type="ChEBI" id="CHEBI:57540"/>
    </ligand>
</feature>
<dbReference type="GO" id="GO:0003979">
    <property type="term" value="F:UDP-glucose 6-dehydrogenase activity"/>
    <property type="evidence" value="ECO:0007669"/>
    <property type="project" value="UniProtKB-EC"/>
</dbReference>
<dbReference type="Gene3D" id="3.40.50.720">
    <property type="entry name" value="NAD(P)-binding Rossmann-like Domain"/>
    <property type="match status" value="2"/>
</dbReference>
<dbReference type="InterPro" id="IPR001732">
    <property type="entry name" value="UDP-Glc/GDP-Man_DH_N"/>
</dbReference>
<dbReference type="EMBL" id="CP034593">
    <property type="protein sequence ID" value="AZQ75982.1"/>
    <property type="molecule type" value="Genomic_DNA"/>
</dbReference>
<dbReference type="NCBIfam" id="TIGR03026">
    <property type="entry name" value="NDP-sugDHase"/>
    <property type="match status" value="1"/>
</dbReference>
<evidence type="ECO:0000313" key="13">
    <source>
        <dbReference type="Proteomes" id="UP000280344"/>
    </source>
</evidence>
<dbReference type="PANTHER" id="PTHR43750">
    <property type="entry name" value="UDP-GLUCOSE 6-DEHYDROGENASE TUAD"/>
    <property type="match status" value="1"/>
</dbReference>
<keyword evidence="4 7" id="KW-0560">Oxidoreductase</keyword>
<feature type="active site" description="Nucleophile" evidence="8">
    <location>
        <position position="265"/>
    </location>
</feature>
<dbReference type="OrthoDB" id="5193947at2"/>
<dbReference type="InterPro" id="IPR014026">
    <property type="entry name" value="UDP-Glc/GDP-Man_DH_dimer"/>
</dbReference>
<dbReference type="EC" id="1.1.1.22" evidence="3 7"/>
<feature type="binding site" evidence="9">
    <location>
        <begin position="254"/>
        <end position="258"/>
    </location>
    <ligand>
        <name>substrate</name>
    </ligand>
</feature>
<dbReference type="Pfam" id="PF03720">
    <property type="entry name" value="UDPG_MGDP_dh_C"/>
    <property type="match status" value="1"/>
</dbReference>
<keyword evidence="5 7" id="KW-0520">NAD</keyword>
<dbReference type="Gene3D" id="1.20.5.100">
    <property type="entry name" value="Cytochrome c1, transmembrane anchor, C-terminal"/>
    <property type="match status" value="1"/>
</dbReference>
<dbReference type="InterPro" id="IPR014027">
    <property type="entry name" value="UDP-Glc/GDP-Man_DH_C"/>
</dbReference>
<dbReference type="Proteomes" id="UP000280344">
    <property type="component" value="Chromosome"/>
</dbReference>
<organism evidence="12 13">
    <name type="scientific">Flaviflexus ciconiae</name>
    <dbReference type="NCBI Taxonomy" id="2496867"/>
    <lineage>
        <taxon>Bacteria</taxon>
        <taxon>Bacillati</taxon>
        <taxon>Actinomycetota</taxon>
        <taxon>Actinomycetes</taxon>
        <taxon>Actinomycetales</taxon>
        <taxon>Actinomycetaceae</taxon>
        <taxon>Flaviflexus</taxon>
    </lineage>
</organism>
<evidence type="ECO:0000256" key="8">
    <source>
        <dbReference type="PIRSR" id="PIRSR500134-1"/>
    </source>
</evidence>
<dbReference type="AlphaFoldDB" id="A0A3Q9G064"/>
<dbReference type="RefSeq" id="WP_126702792.1">
    <property type="nucleotide sequence ID" value="NZ_CP034593.1"/>
</dbReference>
<dbReference type="SUPFAM" id="SSF48179">
    <property type="entry name" value="6-phosphogluconate dehydrogenase C-terminal domain-like"/>
    <property type="match status" value="1"/>
</dbReference>
<comment type="similarity">
    <text evidence="2 7">Belongs to the UDP-glucose/GDP-mannose dehydrogenase family.</text>
</comment>
<dbReference type="InterPro" id="IPR028357">
    <property type="entry name" value="UDPglc_DH_bac"/>
</dbReference>
<comment type="catalytic activity">
    <reaction evidence="6 7">
        <text>UDP-alpha-D-glucose + 2 NAD(+) + H2O = UDP-alpha-D-glucuronate + 2 NADH + 3 H(+)</text>
        <dbReference type="Rhea" id="RHEA:23596"/>
        <dbReference type="ChEBI" id="CHEBI:15377"/>
        <dbReference type="ChEBI" id="CHEBI:15378"/>
        <dbReference type="ChEBI" id="CHEBI:57540"/>
        <dbReference type="ChEBI" id="CHEBI:57945"/>
        <dbReference type="ChEBI" id="CHEBI:58052"/>
        <dbReference type="ChEBI" id="CHEBI:58885"/>
        <dbReference type="EC" id="1.1.1.22"/>
    </reaction>
</comment>
<dbReference type="Pfam" id="PF00984">
    <property type="entry name" value="UDPG_MGDP_dh"/>
    <property type="match status" value="1"/>
</dbReference>
<feature type="binding site" evidence="9">
    <location>
        <position position="262"/>
    </location>
    <ligand>
        <name>substrate</name>
    </ligand>
</feature>
<proteinExistence type="inferred from homology"/>
<dbReference type="SUPFAM" id="SSF51735">
    <property type="entry name" value="NAD(P)-binding Rossmann-fold domains"/>
    <property type="match status" value="1"/>
</dbReference>
<protein>
    <recommendedName>
        <fullName evidence="3 7">UDP-glucose 6-dehydrogenase</fullName>
        <ecNumber evidence="3 7">1.1.1.22</ecNumber>
    </recommendedName>
</protein>
<evidence type="ECO:0000256" key="4">
    <source>
        <dbReference type="ARBA" id="ARBA00023002"/>
    </source>
</evidence>
<evidence type="ECO:0000256" key="10">
    <source>
        <dbReference type="PIRSR" id="PIRSR500134-3"/>
    </source>
</evidence>
<feature type="domain" description="UDP-glucose/GDP-mannose dehydrogenase C-terminal" evidence="11">
    <location>
        <begin position="320"/>
        <end position="419"/>
    </location>
</feature>
<feature type="binding site" evidence="10">
    <location>
        <position position="30"/>
    </location>
    <ligand>
        <name>NAD(+)</name>
        <dbReference type="ChEBI" id="CHEBI:57540"/>
    </ligand>
</feature>
<feature type="binding site" evidence="9">
    <location>
        <begin position="149"/>
        <end position="152"/>
    </location>
    <ligand>
        <name>substrate</name>
    </ligand>
</feature>
<dbReference type="PIRSF" id="PIRSF000124">
    <property type="entry name" value="UDPglc_GDPman_dh"/>
    <property type="match status" value="1"/>
</dbReference>
<dbReference type="PANTHER" id="PTHR43750:SF3">
    <property type="entry name" value="UDP-GLUCOSE 6-DEHYDROGENASE TUAD"/>
    <property type="match status" value="1"/>
</dbReference>
<feature type="binding site" evidence="9">
    <location>
        <position position="209"/>
    </location>
    <ligand>
        <name>substrate</name>
    </ligand>
</feature>
<feature type="binding site" evidence="10">
    <location>
        <position position="152"/>
    </location>
    <ligand>
        <name>NAD(+)</name>
        <dbReference type="ChEBI" id="CHEBI:57540"/>
    </ligand>
</feature>
<name>A0A3Q9G064_9ACTO</name>
<dbReference type="SMART" id="SM00984">
    <property type="entry name" value="UDPG_MGDP_dh_C"/>
    <property type="match status" value="1"/>
</dbReference>
<evidence type="ECO:0000256" key="7">
    <source>
        <dbReference type="PIRNR" id="PIRNR000124"/>
    </source>
</evidence>
<evidence type="ECO:0000256" key="5">
    <source>
        <dbReference type="ARBA" id="ARBA00023027"/>
    </source>
</evidence>
<feature type="binding site" evidence="9">
    <location>
        <position position="327"/>
    </location>
    <ligand>
        <name>substrate</name>
    </ligand>
</feature>
<sequence>MNISVIGCGYLGAVHAACMAEIGHTVVGVDVDEEKVGLLSAGQAPFHEPDFEELLAKNVDAGRLRFTTDFAEVADSQVHFIGVGTPEAADGSADMTYMTSAVQSLLPHLGKAEGHSIVVGKSTVPVGTADSIEDAVVEAGGILIWNPEFLRESFAVQDTLRPDRLVYGVSKDEERAQVSQDILDEVYANIIGAGVVRLVMDFPTAELVKVSANSFLATKISFINAMAEICDATGADVTKLAEAIGMDDRIGKKFLRAGIGYGGGCLPKDTRAFQARTEQLGLHSLDFLTAINEINDRRRNHSAELAIEALGGDVAGKKIAVLGAAFKPNSDDMRNSPALDIAKTLADAGATVVVTDPAAGPVLQRKRPEITVAANAHDAINNSEVTLLLTEWDVFKNLDPTTLAPANKIIIDGRNALDPQVWKDAGWDYYGMGRS</sequence>
<comment type="pathway">
    <text evidence="1">Nucleotide-sugar biosynthesis; UDP-alpha-D-glucuronate biosynthesis; UDP-alpha-D-glucuronate from UDP-alpha-D-glucose: step 1/1.</text>
</comment>
<dbReference type="InterPro" id="IPR017476">
    <property type="entry name" value="UDP-Glc/GDP-Man"/>
</dbReference>
<dbReference type="InterPro" id="IPR036220">
    <property type="entry name" value="UDP-Glc/GDP-Man_DH_C_sf"/>
</dbReference>
<accession>A0A3Q9G064</accession>
<keyword evidence="13" id="KW-1185">Reference proteome</keyword>
<feature type="binding site" evidence="10">
    <location>
        <position position="268"/>
    </location>
    <ligand>
        <name>NAD(+)</name>
        <dbReference type="ChEBI" id="CHEBI:57540"/>
    </ligand>
</feature>
<evidence type="ECO:0000256" key="6">
    <source>
        <dbReference type="ARBA" id="ARBA00047473"/>
    </source>
</evidence>
<evidence type="ECO:0000256" key="3">
    <source>
        <dbReference type="ARBA" id="ARBA00012954"/>
    </source>
</evidence>
<evidence type="ECO:0000256" key="9">
    <source>
        <dbReference type="PIRSR" id="PIRSR500134-2"/>
    </source>
</evidence>
<dbReference type="GO" id="GO:0000271">
    <property type="term" value="P:polysaccharide biosynthetic process"/>
    <property type="evidence" value="ECO:0007669"/>
    <property type="project" value="InterPro"/>
</dbReference>
<evidence type="ECO:0000313" key="12">
    <source>
        <dbReference type="EMBL" id="AZQ75982.1"/>
    </source>
</evidence>
<reference evidence="12 13" key="1">
    <citation type="submission" date="2018-12" db="EMBL/GenBank/DDBJ databases">
        <title>Complete genome sequence of Flaviflexus sp. H23T48.</title>
        <authorList>
            <person name="Bae J.-W."/>
            <person name="Lee J.-Y."/>
        </authorList>
    </citation>
    <scope>NUCLEOTIDE SEQUENCE [LARGE SCALE GENOMIC DNA]</scope>
    <source>
        <strain evidence="12 13">H23T48</strain>
    </source>
</reference>
<evidence type="ECO:0000259" key="11">
    <source>
        <dbReference type="SMART" id="SM00984"/>
    </source>
</evidence>
<dbReference type="GO" id="GO:0006065">
    <property type="term" value="P:UDP-glucuronate biosynthetic process"/>
    <property type="evidence" value="ECO:0007669"/>
    <property type="project" value="UniProtKB-UniPathway"/>
</dbReference>
<evidence type="ECO:0000256" key="2">
    <source>
        <dbReference type="ARBA" id="ARBA00006601"/>
    </source>
</evidence>
<feature type="binding site" evidence="10">
    <location>
        <position position="334"/>
    </location>
    <ligand>
        <name>NAD(+)</name>
        <dbReference type="ChEBI" id="CHEBI:57540"/>
    </ligand>
</feature>
<dbReference type="Pfam" id="PF03721">
    <property type="entry name" value="UDPG_MGDP_dh_N"/>
    <property type="match status" value="1"/>
</dbReference>
<feature type="binding site" evidence="10">
    <location>
        <position position="85"/>
    </location>
    <ligand>
        <name>NAD(+)</name>
        <dbReference type="ChEBI" id="CHEBI:57540"/>
    </ligand>
</feature>
<gene>
    <name evidence="12" type="ORF">EJ997_00225</name>
</gene>
<dbReference type="GO" id="GO:0051287">
    <property type="term" value="F:NAD binding"/>
    <property type="evidence" value="ECO:0007669"/>
    <property type="project" value="InterPro"/>
</dbReference>
<dbReference type="UniPathway" id="UPA00038">
    <property type="reaction ID" value="UER00491"/>
</dbReference>
<dbReference type="InterPro" id="IPR036291">
    <property type="entry name" value="NAD(P)-bd_dom_sf"/>
</dbReference>
<dbReference type="KEGG" id="flh:EJ997_00225"/>